<dbReference type="PROSITE" id="PS51375">
    <property type="entry name" value="PPR"/>
    <property type="match status" value="1"/>
</dbReference>
<organism evidence="4 5">
    <name type="scientific">Wickerhamomyces anomalus (strain ATCC 58044 / CBS 1984 / NCYC 433 / NRRL Y-366-8)</name>
    <name type="common">Yeast</name>
    <name type="synonym">Hansenula anomala</name>
    <dbReference type="NCBI Taxonomy" id="683960"/>
    <lineage>
        <taxon>Eukaryota</taxon>
        <taxon>Fungi</taxon>
        <taxon>Dikarya</taxon>
        <taxon>Ascomycota</taxon>
        <taxon>Saccharomycotina</taxon>
        <taxon>Saccharomycetes</taxon>
        <taxon>Phaffomycetales</taxon>
        <taxon>Wickerhamomycetaceae</taxon>
        <taxon>Wickerhamomyces</taxon>
    </lineage>
</organism>
<dbReference type="InterPro" id="IPR002885">
    <property type="entry name" value="PPR_rpt"/>
</dbReference>
<dbReference type="InterPro" id="IPR051222">
    <property type="entry name" value="PPR/CCM1_RNA-binding"/>
</dbReference>
<evidence type="ECO:0000256" key="2">
    <source>
        <dbReference type="ARBA" id="ARBA00022737"/>
    </source>
</evidence>
<evidence type="ECO:0000313" key="4">
    <source>
        <dbReference type="EMBL" id="ODQ61787.1"/>
    </source>
</evidence>
<keyword evidence="5" id="KW-1185">Reference proteome</keyword>
<dbReference type="Proteomes" id="UP000094112">
    <property type="component" value="Unassembled WGS sequence"/>
</dbReference>
<gene>
    <name evidence="4" type="ORF">WICANDRAFT_66133</name>
</gene>
<protein>
    <recommendedName>
        <fullName evidence="6">Mitochondrial group I intron splicing factor CCM1</fullName>
    </recommendedName>
</protein>
<sequence>MITSFKSLSRAGTSNIRLFSTSSCSRGKIRKFLKLAARDDIYIKPTSNFEHHQKKARKVKAGEERTAADLRKQKAATILQKVYNEDVDHKKLGPTSNEDLKYFQHADRKTLYTLLGVTEDQILDSVVVTKSVRAFLKRDQTEKAMTLAKLAQSKGIVSMNFIVAYFVQQGKINAALDLHTMRKKWNVSLNEQSMTMLFDEISAYRPVDDQQPLTDAQAKRVLEIYLASTRKSDYKPNLIHFNTCISALFRANDQSHAMNLFKQMEDINIRPDVKTYTIVLQGLAHAKNDIWAVVNAIDIFPKLLTFPEHKLDNHVLEALVRVFTNREKLYLIKRGIQIAQSCFQIPDGVPKIDNFKRLAPSQKGEKLQIPDVFTIENKIEPTASLIDTIMLAASKIGDDKLAIKFFETFKEEGYTSSIDRALVHRYLTVSQLEDKKNAGENSIKIYKTFTQSDLFRHIKLNDQTKYIVFNGLARQVNSTYEEKKQSLRNNKKANDALGFVEEFMEMVEKPYSLRVFSGYLKAVHKLSSSGKRTSMVKERLQVMRKYVSGKSFKDLNCTKPELDAFIKHLNEVEKRFPREPKTDKMITITGNDLTATQTS</sequence>
<dbReference type="RefSeq" id="XP_019040994.1">
    <property type="nucleotide sequence ID" value="XM_019184030.1"/>
</dbReference>
<accession>A0A1E3PA78</accession>
<dbReference type="PANTHER" id="PTHR47942">
    <property type="entry name" value="TETRATRICOPEPTIDE REPEAT (TPR)-LIKE SUPERFAMILY PROTEIN-RELATED"/>
    <property type="match status" value="1"/>
</dbReference>
<evidence type="ECO:0000313" key="5">
    <source>
        <dbReference type="Proteomes" id="UP000094112"/>
    </source>
</evidence>
<feature type="repeat" description="PPR" evidence="3">
    <location>
        <begin position="237"/>
        <end position="271"/>
    </location>
</feature>
<proteinExistence type="predicted"/>
<dbReference type="Gene3D" id="1.25.40.10">
    <property type="entry name" value="Tetratricopeptide repeat domain"/>
    <property type="match status" value="1"/>
</dbReference>
<name>A0A1E3PA78_WICAA</name>
<dbReference type="Pfam" id="PF13041">
    <property type="entry name" value="PPR_2"/>
    <property type="match status" value="2"/>
</dbReference>
<dbReference type="GeneID" id="30201276"/>
<evidence type="ECO:0008006" key="6">
    <source>
        <dbReference type="Google" id="ProtNLM"/>
    </source>
</evidence>
<dbReference type="InterPro" id="IPR011990">
    <property type="entry name" value="TPR-like_helical_dom_sf"/>
</dbReference>
<evidence type="ECO:0000256" key="1">
    <source>
        <dbReference type="ARBA" id="ARBA00004173"/>
    </source>
</evidence>
<evidence type="ECO:0000256" key="3">
    <source>
        <dbReference type="PROSITE-ProRule" id="PRU00708"/>
    </source>
</evidence>
<dbReference type="GO" id="GO:0005739">
    <property type="term" value="C:mitochondrion"/>
    <property type="evidence" value="ECO:0007669"/>
    <property type="project" value="UniProtKB-SubCell"/>
</dbReference>
<comment type="subcellular location">
    <subcellularLocation>
        <location evidence="1">Mitochondrion</location>
    </subcellularLocation>
</comment>
<dbReference type="STRING" id="683960.A0A1E3PA78"/>
<dbReference type="OrthoDB" id="185373at2759"/>
<keyword evidence="2" id="KW-0677">Repeat</keyword>
<reference evidence="4 5" key="1">
    <citation type="journal article" date="2016" name="Proc. Natl. Acad. Sci. U.S.A.">
        <title>Comparative genomics of biotechnologically important yeasts.</title>
        <authorList>
            <person name="Riley R."/>
            <person name="Haridas S."/>
            <person name="Wolfe K.H."/>
            <person name="Lopes M.R."/>
            <person name="Hittinger C.T."/>
            <person name="Goeker M."/>
            <person name="Salamov A.A."/>
            <person name="Wisecaver J.H."/>
            <person name="Long T.M."/>
            <person name="Calvey C.H."/>
            <person name="Aerts A.L."/>
            <person name="Barry K.W."/>
            <person name="Choi C."/>
            <person name="Clum A."/>
            <person name="Coughlan A.Y."/>
            <person name="Deshpande S."/>
            <person name="Douglass A.P."/>
            <person name="Hanson S.J."/>
            <person name="Klenk H.-P."/>
            <person name="LaButti K.M."/>
            <person name="Lapidus A."/>
            <person name="Lindquist E.A."/>
            <person name="Lipzen A.M."/>
            <person name="Meier-Kolthoff J.P."/>
            <person name="Ohm R.A."/>
            <person name="Otillar R.P."/>
            <person name="Pangilinan J.L."/>
            <person name="Peng Y."/>
            <person name="Rokas A."/>
            <person name="Rosa C.A."/>
            <person name="Scheuner C."/>
            <person name="Sibirny A.A."/>
            <person name="Slot J.C."/>
            <person name="Stielow J.B."/>
            <person name="Sun H."/>
            <person name="Kurtzman C.P."/>
            <person name="Blackwell M."/>
            <person name="Grigoriev I.V."/>
            <person name="Jeffries T.W."/>
        </authorList>
    </citation>
    <scope>NUCLEOTIDE SEQUENCE [LARGE SCALE GENOMIC DNA]</scope>
    <source>
        <strain evidence="5">ATCC 58044 / CBS 1984 / NCYC 433 / NRRL Y-366-8</strain>
    </source>
</reference>
<dbReference type="AlphaFoldDB" id="A0A1E3PA78"/>
<dbReference type="EMBL" id="KV454208">
    <property type="protein sequence ID" value="ODQ61787.1"/>
    <property type="molecule type" value="Genomic_DNA"/>
</dbReference>